<dbReference type="Proteomes" id="UP000501623">
    <property type="component" value="Chromosome"/>
</dbReference>
<keyword evidence="4" id="KW-1185">Reference proteome</keyword>
<dbReference type="EMBL" id="CP053538">
    <property type="protein sequence ID" value="QJX48446.1"/>
    <property type="molecule type" value="Genomic_DNA"/>
</dbReference>
<dbReference type="Pfam" id="PF03372">
    <property type="entry name" value="Exo_endo_phos"/>
    <property type="match status" value="1"/>
</dbReference>
<keyword evidence="3" id="KW-0540">Nuclease</keyword>
<feature type="transmembrane region" description="Helical" evidence="1">
    <location>
        <begin position="7"/>
        <end position="28"/>
    </location>
</feature>
<dbReference type="Gene3D" id="3.60.10.10">
    <property type="entry name" value="Endonuclease/exonuclease/phosphatase"/>
    <property type="match status" value="1"/>
</dbReference>
<dbReference type="RefSeq" id="WP_171592533.1">
    <property type="nucleotide sequence ID" value="NZ_CP053538.1"/>
</dbReference>
<keyword evidence="1" id="KW-1133">Transmembrane helix</keyword>
<evidence type="ECO:0000256" key="1">
    <source>
        <dbReference type="SAM" id="Phobius"/>
    </source>
</evidence>
<reference evidence="3 4" key="1">
    <citation type="submission" date="2020-05" db="EMBL/GenBank/DDBJ databases">
        <title>Complete genome sequence of Hymenobacter sp. TS19 in Coasted Sand Dune.</title>
        <authorList>
            <person name="Lee J.-H."/>
            <person name="Jung J.-H."/>
            <person name="Jeong S."/>
            <person name="Zhao L."/>
            <person name="Kim M.-K."/>
            <person name="Seo H.-S."/>
            <person name="Lim S."/>
        </authorList>
    </citation>
    <scope>NUCLEOTIDE SEQUENCE [LARGE SCALE GENOMIC DNA]</scope>
    <source>
        <strain evidence="3 4">TS19</strain>
    </source>
</reference>
<protein>
    <submittedName>
        <fullName evidence="3">Endonuclease</fullName>
    </submittedName>
</protein>
<evidence type="ECO:0000313" key="4">
    <source>
        <dbReference type="Proteomes" id="UP000501623"/>
    </source>
</evidence>
<evidence type="ECO:0000259" key="2">
    <source>
        <dbReference type="Pfam" id="PF03372"/>
    </source>
</evidence>
<proteinExistence type="predicted"/>
<evidence type="ECO:0000313" key="3">
    <source>
        <dbReference type="EMBL" id="QJX48446.1"/>
    </source>
</evidence>
<organism evidence="3 4">
    <name type="scientific">Hymenobacter taeanensis</name>
    <dbReference type="NCBI Taxonomy" id="2735321"/>
    <lineage>
        <taxon>Bacteria</taxon>
        <taxon>Pseudomonadati</taxon>
        <taxon>Bacteroidota</taxon>
        <taxon>Cytophagia</taxon>
        <taxon>Cytophagales</taxon>
        <taxon>Hymenobacteraceae</taxon>
        <taxon>Hymenobacter</taxon>
    </lineage>
</organism>
<accession>A0A6M6BK24</accession>
<feature type="transmembrane region" description="Helical" evidence="1">
    <location>
        <begin position="40"/>
        <end position="59"/>
    </location>
</feature>
<keyword evidence="1" id="KW-0472">Membrane</keyword>
<feature type="domain" description="Endonuclease/exonuclease/phosphatase" evidence="2">
    <location>
        <begin position="118"/>
        <end position="322"/>
    </location>
</feature>
<gene>
    <name evidence="3" type="ORF">HMJ29_16575</name>
</gene>
<sequence length="339" mass="38288">MKHLVTFLRWLLVVAGLLAVTASLLSIAPAPVWWLKVLDFLRLHLLVGHVVVLLGLIGLRSWNRHALRWALLGGTLAGLAIQAYHLVPYLPLAPKAVPDWTANRSGRKSNHLRLLISNVYMKNRQAEPLLRLVQNVRPDIVLAMETDQWWVEALQPLRAEFPHRIELAQDNTYGMVLYSRLALGEPRVLHLEQDGVPSLHVLVHLRNGRRLMLHAIHPPPPIPDEYPSSVGHADHAFDSVRRMINVEEAAVVAGDFNDVAWSSVVKRLDSDGQLRNVRLGRGLFNTFDAHSLIMRWPLDHIFVTHQFTVAQLKRLPDINSDHFPLYADLVLPADSAETP</sequence>
<feature type="transmembrane region" description="Helical" evidence="1">
    <location>
        <begin position="66"/>
        <end position="87"/>
    </location>
</feature>
<keyword evidence="3" id="KW-0255">Endonuclease</keyword>
<keyword evidence="1" id="KW-0812">Transmembrane</keyword>
<keyword evidence="3" id="KW-0378">Hydrolase</keyword>
<dbReference type="GO" id="GO:0004519">
    <property type="term" value="F:endonuclease activity"/>
    <property type="evidence" value="ECO:0007669"/>
    <property type="project" value="UniProtKB-KW"/>
</dbReference>
<dbReference type="AlphaFoldDB" id="A0A6M6BK24"/>
<name>A0A6M6BK24_9BACT</name>
<dbReference type="SUPFAM" id="SSF56219">
    <property type="entry name" value="DNase I-like"/>
    <property type="match status" value="1"/>
</dbReference>
<dbReference type="InterPro" id="IPR036691">
    <property type="entry name" value="Endo/exonu/phosph_ase_sf"/>
</dbReference>
<dbReference type="KEGG" id="hts:HMJ29_16575"/>
<dbReference type="InterPro" id="IPR005135">
    <property type="entry name" value="Endo/exonuclease/phosphatase"/>
</dbReference>